<proteinExistence type="predicted"/>
<evidence type="ECO:0000256" key="1">
    <source>
        <dbReference type="SAM" id="Phobius"/>
    </source>
</evidence>
<organism evidence="2 3">
    <name type="scientific">Proteiniborus ethanoligenes</name>
    <dbReference type="NCBI Taxonomy" id="415015"/>
    <lineage>
        <taxon>Bacteria</taxon>
        <taxon>Bacillati</taxon>
        <taxon>Bacillota</taxon>
        <taxon>Clostridia</taxon>
        <taxon>Eubacteriales</taxon>
        <taxon>Proteiniborus</taxon>
    </lineage>
</organism>
<accession>A0A1H3LQK0</accession>
<evidence type="ECO:0000313" key="3">
    <source>
        <dbReference type="Proteomes" id="UP000198625"/>
    </source>
</evidence>
<name>A0A1H3LQK0_9FIRM</name>
<dbReference type="RefSeq" id="WP_091726966.1">
    <property type="nucleotide sequence ID" value="NZ_FNQE01000004.1"/>
</dbReference>
<dbReference type="AlphaFoldDB" id="A0A1H3LQK0"/>
<keyword evidence="3" id="KW-1185">Reference proteome</keyword>
<feature type="transmembrane region" description="Helical" evidence="1">
    <location>
        <begin position="562"/>
        <end position="581"/>
    </location>
</feature>
<keyword evidence="1" id="KW-0812">Transmembrane</keyword>
<dbReference type="STRING" id="415015.SAMN05660462_00583"/>
<keyword evidence="1" id="KW-1133">Transmembrane helix</keyword>
<sequence>MQDLFCKYSLYELNEDMQKFIEGHKVNNLKMFIASEKSSKLSITINPDKSTDDMYHGLHPRFDEEQLRLFLDKLTSNDVKSFWEAIDEIQNQDIKLMNLIFSESEVEENFLIEIIEDEKLKENLEISLLGKAVLQMASHFGYRIYIDEKNIYDEFKSYINSFFKGSKIFFDYCDKTKEVKLLGIWPKDMIGKLCLEYYLDQQEGKLILKKGKKEIHDNFLYLLLNFEGEWESFFTLLTSDVYYSGVMPCVKKIDYEINPSLSQKIKYLVFNVIRTTYATVDTMDNSQILKHPFFEGEHGERLAKLDNYEDILQNKYLYSNQPKQERKQRDYEEKMILNLNKYLKYSLNTHTIAVSSNLITEDGYLIAGKRGALNIDAGEYYCSSNGQTEFRDENVNFYRKSVFEDMPTMDYFSKYRVDLTKEIERECIAELGVVSYGIGWNYYGVSYLSINNFIDENDDNSIQKSKEIKSRRMHFNVLTSNSISQTFKEVIKTHRTATESFENESIVGIKTRVFKSKIDFLKSMGLSLYYWISENKSKIFLLLILISILIGKQNYSSVDISNYFDILLLLVYLIISVFTWYKDRKIRKQMILKCYYLPSCFLDNKFKMEKVLKKLSKKAGNGKFHAIFSIMYILHFLSLTEDNDI</sequence>
<dbReference type="OrthoDB" id="2081131at2"/>
<keyword evidence="1" id="KW-0472">Membrane</keyword>
<evidence type="ECO:0000313" key="2">
    <source>
        <dbReference type="EMBL" id="SDY66248.1"/>
    </source>
</evidence>
<reference evidence="2 3" key="1">
    <citation type="submission" date="2016-10" db="EMBL/GenBank/DDBJ databases">
        <authorList>
            <person name="de Groot N.N."/>
        </authorList>
    </citation>
    <scope>NUCLEOTIDE SEQUENCE [LARGE SCALE GENOMIC DNA]</scope>
    <source>
        <strain evidence="2 3">DSM 21650</strain>
    </source>
</reference>
<gene>
    <name evidence="2" type="ORF">SAMN05660462_00583</name>
</gene>
<dbReference type="Proteomes" id="UP000198625">
    <property type="component" value="Unassembled WGS sequence"/>
</dbReference>
<dbReference type="EMBL" id="FNQE01000004">
    <property type="protein sequence ID" value="SDY66248.1"/>
    <property type="molecule type" value="Genomic_DNA"/>
</dbReference>
<protein>
    <submittedName>
        <fullName evidence="2">Uncharacterized protein</fullName>
    </submittedName>
</protein>